<dbReference type="KEGG" id="cao:Celal_1934"/>
<feature type="modified residue" description="4-aspartylphosphate" evidence="1">
    <location>
        <position position="58"/>
    </location>
</feature>
<dbReference type="PANTHER" id="PTHR44520">
    <property type="entry name" value="RESPONSE REGULATOR RCP1-RELATED"/>
    <property type="match status" value="1"/>
</dbReference>
<dbReference type="Gene3D" id="3.40.50.2300">
    <property type="match status" value="1"/>
</dbReference>
<dbReference type="SMART" id="SM00448">
    <property type="entry name" value="REC"/>
    <property type="match status" value="1"/>
</dbReference>
<dbReference type="InterPro" id="IPR052893">
    <property type="entry name" value="TCS_response_regulator"/>
</dbReference>
<evidence type="ECO:0000259" key="2">
    <source>
        <dbReference type="PROSITE" id="PS50110"/>
    </source>
</evidence>
<dbReference type="OrthoDB" id="673128at2"/>
<evidence type="ECO:0000313" key="4">
    <source>
        <dbReference type="Proteomes" id="UP000008634"/>
    </source>
</evidence>
<dbReference type="AlphaFoldDB" id="E6XF11"/>
<sequence length="131" mass="14888">MILEILLVDDDPIGQYLHNNILTKCNFPEQLMFENGALALDYILEKKDEDILFLIFLDINMPVMNGWELLEALSENCIKPAIKVVILTSSIDSSDREKANGYPQVVKFLEKPLTESCVSQIKSNTDLSSYF</sequence>
<proteinExistence type="predicted"/>
<dbReference type="InterPro" id="IPR001789">
    <property type="entry name" value="Sig_transdc_resp-reg_receiver"/>
</dbReference>
<keyword evidence="1" id="KW-0597">Phosphoprotein</keyword>
<name>E6XF11_CELAD</name>
<organism evidence="3 4">
    <name type="scientific">Cellulophaga algicola (strain DSM 14237 / IC166 / ACAM 630)</name>
    <dbReference type="NCBI Taxonomy" id="688270"/>
    <lineage>
        <taxon>Bacteria</taxon>
        <taxon>Pseudomonadati</taxon>
        <taxon>Bacteroidota</taxon>
        <taxon>Flavobacteriia</taxon>
        <taxon>Flavobacteriales</taxon>
        <taxon>Flavobacteriaceae</taxon>
        <taxon>Cellulophaga</taxon>
    </lineage>
</organism>
<dbReference type="Pfam" id="PF00072">
    <property type="entry name" value="Response_reg"/>
    <property type="match status" value="1"/>
</dbReference>
<dbReference type="eggNOG" id="COG3437">
    <property type="taxonomic scope" value="Bacteria"/>
</dbReference>
<dbReference type="PROSITE" id="PS50110">
    <property type="entry name" value="RESPONSE_REGULATORY"/>
    <property type="match status" value="1"/>
</dbReference>
<evidence type="ECO:0000313" key="3">
    <source>
        <dbReference type="EMBL" id="ADV49233.1"/>
    </source>
</evidence>
<dbReference type="PANTHER" id="PTHR44520:SF2">
    <property type="entry name" value="RESPONSE REGULATOR RCP1"/>
    <property type="match status" value="1"/>
</dbReference>
<accession>E6XF11</accession>
<evidence type="ECO:0000256" key="1">
    <source>
        <dbReference type="PROSITE-ProRule" id="PRU00169"/>
    </source>
</evidence>
<reference evidence="3 4" key="1">
    <citation type="journal article" date="2010" name="Stand. Genomic Sci.">
        <title>Complete genome sequence of Cellulophaga algicola type strain (IC166).</title>
        <authorList>
            <person name="Abt B."/>
            <person name="Lu M."/>
            <person name="Misra M."/>
            <person name="Han C."/>
            <person name="Nolan M."/>
            <person name="Lucas S."/>
            <person name="Hammon N."/>
            <person name="Deshpande S."/>
            <person name="Cheng J.F."/>
            <person name="Tapia R."/>
            <person name="Goodwin L."/>
            <person name="Pitluck S."/>
            <person name="Liolios K."/>
            <person name="Pagani I."/>
            <person name="Ivanova N."/>
            <person name="Mavromatis K."/>
            <person name="Ovchinikova G."/>
            <person name="Pati A."/>
            <person name="Chen A."/>
            <person name="Palaniappan K."/>
            <person name="Land M."/>
            <person name="Hauser L."/>
            <person name="Chang Y.J."/>
            <person name="Jeffries C.D."/>
            <person name="Detter J.C."/>
            <person name="Brambilla E."/>
            <person name="Rohde M."/>
            <person name="Tindall B.J."/>
            <person name="Goker M."/>
            <person name="Woyke T."/>
            <person name="Bristow J."/>
            <person name="Eisen J.A."/>
            <person name="Markowitz V."/>
            <person name="Hugenholtz P."/>
            <person name="Kyrpides N.C."/>
            <person name="Klenk H.P."/>
            <person name="Lapidus A."/>
        </authorList>
    </citation>
    <scope>NUCLEOTIDE SEQUENCE [LARGE SCALE GENOMIC DNA]</scope>
    <source>
        <strain evidence="4">DSM 14237 / IC166 / ACAM 630</strain>
    </source>
</reference>
<dbReference type="GO" id="GO:0000160">
    <property type="term" value="P:phosphorelay signal transduction system"/>
    <property type="evidence" value="ECO:0007669"/>
    <property type="project" value="InterPro"/>
</dbReference>
<dbReference type="SUPFAM" id="SSF52172">
    <property type="entry name" value="CheY-like"/>
    <property type="match status" value="1"/>
</dbReference>
<dbReference type="CDD" id="cd17546">
    <property type="entry name" value="REC_hyHK_CKI1_RcsC-like"/>
    <property type="match status" value="1"/>
</dbReference>
<dbReference type="Proteomes" id="UP000008634">
    <property type="component" value="Chromosome"/>
</dbReference>
<dbReference type="STRING" id="688270.Celal_1934"/>
<dbReference type="InterPro" id="IPR011006">
    <property type="entry name" value="CheY-like_superfamily"/>
</dbReference>
<gene>
    <name evidence="3" type="ordered locus">Celal_1934</name>
</gene>
<protein>
    <submittedName>
        <fullName evidence="3">Response regulator receiver</fullName>
    </submittedName>
</protein>
<feature type="domain" description="Response regulatory" evidence="2">
    <location>
        <begin position="4"/>
        <end position="126"/>
    </location>
</feature>
<dbReference type="EMBL" id="CP002453">
    <property type="protein sequence ID" value="ADV49233.1"/>
    <property type="molecule type" value="Genomic_DNA"/>
</dbReference>
<dbReference type="RefSeq" id="WP_013550710.1">
    <property type="nucleotide sequence ID" value="NC_014934.1"/>
</dbReference>
<dbReference type="HOGENOM" id="CLU_000445_69_17_10"/>
<keyword evidence="4" id="KW-1185">Reference proteome</keyword>